<evidence type="ECO:0000256" key="1">
    <source>
        <dbReference type="ARBA" id="ARBA00093634"/>
    </source>
</evidence>
<evidence type="ECO:0000313" key="4">
    <source>
        <dbReference type="Proteomes" id="UP001590951"/>
    </source>
</evidence>
<accession>A0ABR4B8H6</accession>
<keyword evidence="4" id="KW-1185">Reference proteome</keyword>
<organism evidence="3 4">
    <name type="scientific">Lepraria finkii</name>
    <dbReference type="NCBI Taxonomy" id="1340010"/>
    <lineage>
        <taxon>Eukaryota</taxon>
        <taxon>Fungi</taxon>
        <taxon>Dikarya</taxon>
        <taxon>Ascomycota</taxon>
        <taxon>Pezizomycotina</taxon>
        <taxon>Lecanoromycetes</taxon>
        <taxon>OSLEUM clade</taxon>
        <taxon>Lecanoromycetidae</taxon>
        <taxon>Lecanorales</taxon>
        <taxon>Lecanorineae</taxon>
        <taxon>Stereocaulaceae</taxon>
        <taxon>Lepraria</taxon>
    </lineage>
</organism>
<feature type="coiled-coil region" evidence="2">
    <location>
        <begin position="20"/>
        <end position="54"/>
    </location>
</feature>
<gene>
    <name evidence="3" type="ORF">ABVK25_005679</name>
</gene>
<sequence length="200" mass="22215">MAEVLSPGTAPSATKILESKETLTRSLDDLLERYLRLLDQHQKLQQDLNRYLSNGYLSLAQANFSNPNRIRYGQDYYDDRMQASTVVSVNDSLSSFSALEPTASDFTPPLKIDDLNTGTLPKEHAGDTKPTFEEADKASGTSIDPLKWFGILVPPALRASQSSFKSAVVDVVPALASLSKQMGKLEVEVRRTRKRLRKLN</sequence>
<dbReference type="EMBL" id="JBHFEH010000017">
    <property type="protein sequence ID" value="KAL2054140.1"/>
    <property type="molecule type" value="Genomic_DNA"/>
</dbReference>
<dbReference type="PANTHER" id="PTHR31996:SF2">
    <property type="entry name" value="COILED-COIL DOMAIN-CONTAINING PROTEIN 115"/>
    <property type="match status" value="1"/>
</dbReference>
<dbReference type="Gene3D" id="1.10.287.3240">
    <property type="match status" value="1"/>
</dbReference>
<dbReference type="InterPro" id="IPR040357">
    <property type="entry name" value="Vma22/CCDC115"/>
</dbReference>
<name>A0ABR4B8H6_9LECA</name>
<evidence type="ECO:0000256" key="2">
    <source>
        <dbReference type="SAM" id="Coils"/>
    </source>
</evidence>
<comment type="caution">
    <text evidence="3">The sequence shown here is derived from an EMBL/GenBank/DDBJ whole genome shotgun (WGS) entry which is preliminary data.</text>
</comment>
<protein>
    <recommendedName>
        <fullName evidence="1">Vacuolar ATPase assembly protein VMA22</fullName>
    </recommendedName>
</protein>
<reference evidence="3 4" key="1">
    <citation type="submission" date="2024-09" db="EMBL/GenBank/DDBJ databases">
        <title>Rethinking Asexuality: The Enigmatic Case of Functional Sexual Genes in Lepraria (Stereocaulaceae).</title>
        <authorList>
            <person name="Doellman M."/>
            <person name="Sun Y."/>
            <person name="Barcenas-Pena A."/>
            <person name="Lumbsch H.T."/>
            <person name="Grewe F."/>
        </authorList>
    </citation>
    <scope>NUCLEOTIDE SEQUENCE [LARGE SCALE GENOMIC DNA]</scope>
    <source>
        <strain evidence="3 4">Grewe 0041</strain>
    </source>
</reference>
<proteinExistence type="predicted"/>
<keyword evidence="2" id="KW-0175">Coiled coil</keyword>
<dbReference type="Pfam" id="PF21730">
    <property type="entry name" value="Vma22_CCDC115"/>
    <property type="match status" value="1"/>
</dbReference>
<dbReference type="PANTHER" id="PTHR31996">
    <property type="entry name" value="COILED-COIL DOMAIN-CONTAINING PROTEIN 115"/>
    <property type="match status" value="1"/>
</dbReference>
<evidence type="ECO:0000313" key="3">
    <source>
        <dbReference type="EMBL" id="KAL2054140.1"/>
    </source>
</evidence>
<dbReference type="Proteomes" id="UP001590951">
    <property type="component" value="Unassembled WGS sequence"/>
</dbReference>